<accession>A0ABW3FPV5</accession>
<dbReference type="InterPro" id="IPR011006">
    <property type="entry name" value="CheY-like_superfamily"/>
</dbReference>
<evidence type="ECO:0000256" key="5">
    <source>
        <dbReference type="PROSITE-ProRule" id="PRU01091"/>
    </source>
</evidence>
<name>A0ABW3FPV5_9PSEU</name>
<evidence type="ECO:0000256" key="3">
    <source>
        <dbReference type="ARBA" id="ARBA00023125"/>
    </source>
</evidence>
<dbReference type="InterPro" id="IPR001789">
    <property type="entry name" value="Sig_transdc_resp-reg_receiver"/>
</dbReference>
<keyword evidence="3 5" id="KW-0238">DNA-binding</keyword>
<sequence length="233" mass="26231">MFAPPPSARSVLVVEDDERIRRVASRALRDGGFEVSEVVDGRSVLDELRRSAVDLVVLDIGLPGVDGLDLLHHLRREGDLPVILLTARRGETDRVLGLELGADDYVTKPFSPRELVARVKTVLRRATRGQADRCRFEFDGLVIDTRTREVLVGGRAVELTVKEFDLLVHLASAPRQVFSRSQLLQAVWRSEPGWQAEATVTEHVHRLRHKVETAPARPQRIRTVRGIGYRFEP</sequence>
<reference evidence="9" key="1">
    <citation type="journal article" date="2019" name="Int. J. Syst. Evol. Microbiol.">
        <title>The Global Catalogue of Microorganisms (GCM) 10K type strain sequencing project: providing services to taxonomists for standard genome sequencing and annotation.</title>
        <authorList>
            <consortium name="The Broad Institute Genomics Platform"/>
            <consortium name="The Broad Institute Genome Sequencing Center for Infectious Disease"/>
            <person name="Wu L."/>
            <person name="Ma J."/>
        </authorList>
    </citation>
    <scope>NUCLEOTIDE SEQUENCE [LARGE SCALE GENOMIC DNA]</scope>
    <source>
        <strain evidence="9">CCUG 56401</strain>
    </source>
</reference>
<feature type="modified residue" description="4-aspartylphosphate" evidence="4">
    <location>
        <position position="59"/>
    </location>
</feature>
<evidence type="ECO:0000259" key="6">
    <source>
        <dbReference type="PROSITE" id="PS50110"/>
    </source>
</evidence>
<keyword evidence="1 4" id="KW-0597">Phosphoprotein</keyword>
<keyword evidence="9" id="KW-1185">Reference proteome</keyword>
<dbReference type="InterPro" id="IPR001867">
    <property type="entry name" value="OmpR/PhoB-type_DNA-bd"/>
</dbReference>
<dbReference type="InterPro" id="IPR039420">
    <property type="entry name" value="WalR-like"/>
</dbReference>
<protein>
    <submittedName>
        <fullName evidence="8">Response regulator transcription factor</fullName>
    </submittedName>
</protein>
<evidence type="ECO:0000259" key="7">
    <source>
        <dbReference type="PROSITE" id="PS51755"/>
    </source>
</evidence>
<dbReference type="Gene3D" id="1.10.10.10">
    <property type="entry name" value="Winged helix-like DNA-binding domain superfamily/Winged helix DNA-binding domain"/>
    <property type="match status" value="1"/>
</dbReference>
<feature type="domain" description="OmpR/PhoB-type" evidence="7">
    <location>
        <begin position="133"/>
        <end position="233"/>
    </location>
</feature>
<dbReference type="SMART" id="SM00862">
    <property type="entry name" value="Trans_reg_C"/>
    <property type="match status" value="1"/>
</dbReference>
<organism evidence="8 9">
    <name type="scientific">Saccharopolyspora rosea</name>
    <dbReference type="NCBI Taxonomy" id="524884"/>
    <lineage>
        <taxon>Bacteria</taxon>
        <taxon>Bacillati</taxon>
        <taxon>Actinomycetota</taxon>
        <taxon>Actinomycetes</taxon>
        <taxon>Pseudonocardiales</taxon>
        <taxon>Pseudonocardiaceae</taxon>
        <taxon>Saccharopolyspora</taxon>
    </lineage>
</organism>
<feature type="DNA-binding region" description="OmpR/PhoB-type" evidence="5">
    <location>
        <begin position="133"/>
        <end position="233"/>
    </location>
</feature>
<dbReference type="Pfam" id="PF00486">
    <property type="entry name" value="Trans_reg_C"/>
    <property type="match status" value="1"/>
</dbReference>
<dbReference type="PANTHER" id="PTHR48111">
    <property type="entry name" value="REGULATOR OF RPOS"/>
    <property type="match status" value="1"/>
</dbReference>
<dbReference type="PANTHER" id="PTHR48111:SF40">
    <property type="entry name" value="PHOSPHATE REGULON TRANSCRIPTIONAL REGULATORY PROTEIN PHOB"/>
    <property type="match status" value="1"/>
</dbReference>
<feature type="domain" description="Response regulatory" evidence="6">
    <location>
        <begin position="10"/>
        <end position="123"/>
    </location>
</feature>
<dbReference type="PROSITE" id="PS50110">
    <property type="entry name" value="RESPONSE_REGULATORY"/>
    <property type="match status" value="1"/>
</dbReference>
<keyword evidence="2" id="KW-0902">Two-component regulatory system</keyword>
<evidence type="ECO:0000313" key="8">
    <source>
        <dbReference type="EMBL" id="MFD0919623.1"/>
    </source>
</evidence>
<evidence type="ECO:0000256" key="4">
    <source>
        <dbReference type="PROSITE-ProRule" id="PRU00169"/>
    </source>
</evidence>
<comment type="caution">
    <text evidence="8">The sequence shown here is derived from an EMBL/GenBank/DDBJ whole genome shotgun (WGS) entry which is preliminary data.</text>
</comment>
<dbReference type="InterPro" id="IPR036388">
    <property type="entry name" value="WH-like_DNA-bd_sf"/>
</dbReference>
<dbReference type="PROSITE" id="PS51755">
    <property type="entry name" value="OMPR_PHOB"/>
    <property type="match status" value="1"/>
</dbReference>
<evidence type="ECO:0000256" key="1">
    <source>
        <dbReference type="ARBA" id="ARBA00022553"/>
    </source>
</evidence>
<dbReference type="EMBL" id="JBHTIW010000003">
    <property type="protein sequence ID" value="MFD0919623.1"/>
    <property type="molecule type" value="Genomic_DNA"/>
</dbReference>
<dbReference type="Gene3D" id="3.40.50.2300">
    <property type="match status" value="1"/>
</dbReference>
<dbReference type="SMART" id="SM00448">
    <property type="entry name" value="REC"/>
    <property type="match status" value="1"/>
</dbReference>
<evidence type="ECO:0000313" key="9">
    <source>
        <dbReference type="Proteomes" id="UP001597018"/>
    </source>
</evidence>
<dbReference type="SUPFAM" id="SSF52172">
    <property type="entry name" value="CheY-like"/>
    <property type="match status" value="1"/>
</dbReference>
<gene>
    <name evidence="8" type="ORF">ACFQ16_07695</name>
</gene>
<dbReference type="CDD" id="cd00383">
    <property type="entry name" value="trans_reg_C"/>
    <property type="match status" value="1"/>
</dbReference>
<dbReference type="Proteomes" id="UP001597018">
    <property type="component" value="Unassembled WGS sequence"/>
</dbReference>
<dbReference type="Gene3D" id="6.10.250.690">
    <property type="match status" value="1"/>
</dbReference>
<proteinExistence type="predicted"/>
<dbReference type="RefSeq" id="WP_263252481.1">
    <property type="nucleotide sequence ID" value="NZ_BAABLT010000001.1"/>
</dbReference>
<evidence type="ECO:0000256" key="2">
    <source>
        <dbReference type="ARBA" id="ARBA00023012"/>
    </source>
</evidence>
<dbReference type="Pfam" id="PF00072">
    <property type="entry name" value="Response_reg"/>
    <property type="match status" value="1"/>
</dbReference>